<protein>
    <submittedName>
        <fullName evidence="1">Peroxiredoxin</fullName>
    </submittedName>
</protein>
<accession>A0A0P6Y110</accession>
<evidence type="ECO:0000313" key="1">
    <source>
        <dbReference type="EMBL" id="KPL91135.1"/>
    </source>
</evidence>
<gene>
    <name evidence="1" type="ORF">SE18_03020</name>
</gene>
<dbReference type="GO" id="GO:0006979">
    <property type="term" value="P:response to oxidative stress"/>
    <property type="evidence" value="ECO:0007669"/>
    <property type="project" value="InterPro"/>
</dbReference>
<proteinExistence type="predicted"/>
<dbReference type="PANTHER" id="PTHR42830:SF1">
    <property type="entry name" value="OSMOTICALLY INDUCIBLE FAMILY PROTEIN"/>
    <property type="match status" value="1"/>
</dbReference>
<dbReference type="InterPro" id="IPR019904">
    <property type="entry name" value="Peroxiredoxin_OsmC"/>
</dbReference>
<dbReference type="Proteomes" id="UP000050277">
    <property type="component" value="Unassembled WGS sequence"/>
</dbReference>
<dbReference type="InterPro" id="IPR052707">
    <property type="entry name" value="OsmC_Ohr_Peroxiredoxin"/>
</dbReference>
<sequence length="142" mass="14692">MAVRSAEATWTGSLREGAGSVKTGSGAVEGSYSFPSRFEDGTGTNPEELIAAAHAGCYSMALTADLGRGGYEPKSVHTVAKVHLERGDGGFSITKIELHTEAEVPNIDATAFAEIAEKAKVNCPISKALAAVPSIELNATLK</sequence>
<dbReference type="Gene3D" id="3.30.300.20">
    <property type="match status" value="1"/>
</dbReference>
<dbReference type="Pfam" id="PF02566">
    <property type="entry name" value="OsmC"/>
    <property type="match status" value="1"/>
</dbReference>
<dbReference type="OrthoDB" id="9807532at2"/>
<dbReference type="InterPro" id="IPR003718">
    <property type="entry name" value="OsmC/Ohr_fam"/>
</dbReference>
<dbReference type="STRING" id="70996.SE18_03020"/>
<dbReference type="PANTHER" id="PTHR42830">
    <property type="entry name" value="OSMOTICALLY INDUCIBLE FAMILY PROTEIN"/>
    <property type="match status" value="1"/>
</dbReference>
<dbReference type="NCBIfam" id="TIGR03562">
    <property type="entry name" value="osmo_induc_OsmC"/>
    <property type="match status" value="1"/>
</dbReference>
<dbReference type="GO" id="GO:0004601">
    <property type="term" value="F:peroxidase activity"/>
    <property type="evidence" value="ECO:0007669"/>
    <property type="project" value="InterPro"/>
</dbReference>
<name>A0A0P6Y110_9CHLR</name>
<reference evidence="1 2" key="1">
    <citation type="submission" date="2015-07" db="EMBL/GenBank/DDBJ databases">
        <title>Whole genome sequence of Herpetosiphon geysericola DSM 7119.</title>
        <authorList>
            <person name="Hemp J."/>
            <person name="Ward L.M."/>
            <person name="Pace L.A."/>
            <person name="Fischer W.W."/>
        </authorList>
    </citation>
    <scope>NUCLEOTIDE SEQUENCE [LARGE SCALE GENOMIC DNA]</scope>
    <source>
        <strain evidence="1 2">DSM 7119</strain>
    </source>
</reference>
<evidence type="ECO:0000313" key="2">
    <source>
        <dbReference type="Proteomes" id="UP000050277"/>
    </source>
</evidence>
<dbReference type="AlphaFoldDB" id="A0A0P6Y110"/>
<comment type="caution">
    <text evidence="1">The sequence shown here is derived from an EMBL/GenBank/DDBJ whole genome shotgun (WGS) entry which is preliminary data.</text>
</comment>
<dbReference type="EMBL" id="LGKP01000007">
    <property type="protein sequence ID" value="KPL91135.1"/>
    <property type="molecule type" value="Genomic_DNA"/>
</dbReference>
<dbReference type="RefSeq" id="WP_054532943.1">
    <property type="nucleotide sequence ID" value="NZ_LGKP01000007.1"/>
</dbReference>
<keyword evidence="2" id="KW-1185">Reference proteome</keyword>
<dbReference type="SUPFAM" id="SSF82784">
    <property type="entry name" value="OsmC-like"/>
    <property type="match status" value="1"/>
</dbReference>
<dbReference type="InterPro" id="IPR015946">
    <property type="entry name" value="KH_dom-like_a/b"/>
</dbReference>
<organism evidence="1 2">
    <name type="scientific">Herpetosiphon geysericola</name>
    <dbReference type="NCBI Taxonomy" id="70996"/>
    <lineage>
        <taxon>Bacteria</taxon>
        <taxon>Bacillati</taxon>
        <taxon>Chloroflexota</taxon>
        <taxon>Chloroflexia</taxon>
        <taxon>Herpetosiphonales</taxon>
        <taxon>Herpetosiphonaceae</taxon>
        <taxon>Herpetosiphon</taxon>
    </lineage>
</organism>
<dbReference type="InterPro" id="IPR036102">
    <property type="entry name" value="OsmC/Ohrsf"/>
</dbReference>